<dbReference type="CDD" id="cd02440">
    <property type="entry name" value="AdoMet_MTases"/>
    <property type="match status" value="1"/>
</dbReference>
<feature type="domain" description="Methyltransferase" evidence="4">
    <location>
        <begin position="70"/>
        <end position="164"/>
    </location>
</feature>
<dbReference type="AlphaFoldDB" id="A0A4U8YLV7"/>
<reference evidence="5 6" key="1">
    <citation type="submission" date="2019-03" db="EMBL/GenBank/DDBJ databases">
        <authorList>
            <person name="Nijsse B."/>
        </authorList>
    </citation>
    <scope>NUCLEOTIDE SEQUENCE [LARGE SCALE GENOMIC DNA]</scope>
    <source>
        <strain evidence="5">Desulfoluna butyratoxydans MSL71</strain>
    </source>
</reference>
<dbReference type="PANTHER" id="PTHR43464:SF19">
    <property type="entry name" value="UBIQUINONE BIOSYNTHESIS O-METHYLTRANSFERASE, MITOCHONDRIAL"/>
    <property type="match status" value="1"/>
</dbReference>
<keyword evidence="2 5" id="KW-0808">Transferase</keyword>
<dbReference type="Gene3D" id="3.40.50.150">
    <property type="entry name" value="Vaccinia Virus protein VP39"/>
    <property type="match status" value="1"/>
</dbReference>
<evidence type="ECO:0000256" key="2">
    <source>
        <dbReference type="ARBA" id="ARBA00022679"/>
    </source>
</evidence>
<name>A0A4U8YLV7_9BACT</name>
<evidence type="ECO:0000259" key="4">
    <source>
        <dbReference type="Pfam" id="PF13649"/>
    </source>
</evidence>
<evidence type="ECO:0000313" key="6">
    <source>
        <dbReference type="Proteomes" id="UP000507962"/>
    </source>
</evidence>
<organism evidence="5 6">
    <name type="scientific">Desulfoluna butyratoxydans</name>
    <dbReference type="NCBI Taxonomy" id="231438"/>
    <lineage>
        <taxon>Bacteria</taxon>
        <taxon>Pseudomonadati</taxon>
        <taxon>Thermodesulfobacteriota</taxon>
        <taxon>Desulfobacteria</taxon>
        <taxon>Desulfobacterales</taxon>
        <taxon>Desulfolunaceae</taxon>
        <taxon>Desulfoluna</taxon>
    </lineage>
</organism>
<dbReference type="Proteomes" id="UP000507962">
    <property type="component" value="Unassembled WGS sequence"/>
</dbReference>
<protein>
    <submittedName>
        <fullName evidence="5">S-adenosyl-l-methionine-dependent methyltransferase</fullName>
    </submittedName>
</protein>
<keyword evidence="3" id="KW-0949">S-adenosyl-L-methionine</keyword>
<keyword evidence="6" id="KW-1185">Reference proteome</keyword>
<dbReference type="InterPro" id="IPR029063">
    <property type="entry name" value="SAM-dependent_MTases_sf"/>
</dbReference>
<sequence length="277" mass="31259">MNIKQLIDASKKPELYAPATATMWDDPYIGARLLETHLSQATDLASRKEATITDTVNWILGQAPDKPLDILDLGCGPGLYCDKLARLGHRLTGVDISATSIKYARQAARKSGLKISYLNQNYLELDHDSRYDLIIMIFCDFGVLTPSQQNRLLAKVHRALVPGGVFVFDVMNEGVLATLPDPQWEASDKGFWRDRPYLALSRSFCYEEQGVCLSQHIVADESGSVDSYRFWTHTFSHETLHRLLWARGFRNISCHDGLLPDSDAHRSRDVTFCVARR</sequence>
<evidence type="ECO:0000256" key="1">
    <source>
        <dbReference type="ARBA" id="ARBA00022603"/>
    </source>
</evidence>
<dbReference type="GO" id="GO:0032259">
    <property type="term" value="P:methylation"/>
    <property type="evidence" value="ECO:0007669"/>
    <property type="project" value="UniProtKB-KW"/>
</dbReference>
<dbReference type="GO" id="GO:0008168">
    <property type="term" value="F:methyltransferase activity"/>
    <property type="evidence" value="ECO:0007669"/>
    <property type="project" value="UniProtKB-KW"/>
</dbReference>
<dbReference type="SUPFAM" id="SSF53335">
    <property type="entry name" value="S-adenosyl-L-methionine-dependent methyltransferases"/>
    <property type="match status" value="1"/>
</dbReference>
<evidence type="ECO:0000256" key="3">
    <source>
        <dbReference type="ARBA" id="ARBA00022691"/>
    </source>
</evidence>
<gene>
    <name evidence="5" type="ORF">MSL71_17830</name>
</gene>
<proteinExistence type="predicted"/>
<dbReference type="RefSeq" id="WP_180138903.1">
    <property type="nucleotide sequence ID" value="NZ_CAADHO010000002.1"/>
</dbReference>
<accession>A0A4U8YLV7</accession>
<dbReference type="Pfam" id="PF13649">
    <property type="entry name" value="Methyltransf_25"/>
    <property type="match status" value="1"/>
</dbReference>
<evidence type="ECO:0000313" key="5">
    <source>
        <dbReference type="EMBL" id="VFQ44139.1"/>
    </source>
</evidence>
<dbReference type="Gene3D" id="2.20.25.110">
    <property type="entry name" value="S-adenosyl-L-methionine-dependent methyltransferases"/>
    <property type="match status" value="1"/>
</dbReference>
<keyword evidence="1 5" id="KW-0489">Methyltransferase</keyword>
<dbReference type="EMBL" id="CAADHO010000002">
    <property type="protein sequence ID" value="VFQ44139.1"/>
    <property type="molecule type" value="Genomic_DNA"/>
</dbReference>
<dbReference type="PANTHER" id="PTHR43464">
    <property type="entry name" value="METHYLTRANSFERASE"/>
    <property type="match status" value="1"/>
</dbReference>
<dbReference type="InterPro" id="IPR041698">
    <property type="entry name" value="Methyltransf_25"/>
</dbReference>